<dbReference type="AlphaFoldDB" id="A0A426FPZ6"/>
<sequence>MSYLKRFSVTGSVCPSSPVFGQRAAHEVRRLSAGFDQVVLAGIGSGVVASRVLQLLPDTLFFEIESGFAHHFQAQHPSARVIADGVEKLYDHFPELREKRVLLASFIPTAGLFYSDDIADFFTHLCQNGGYVMQMRYLPHRMSARFFDGMRDRGVENERLFTVARNLPPVSMFGMHARVVRRASVPAGARGKAAARSHASAPAEEEVLAARTLTSSV</sequence>
<dbReference type="OrthoDB" id="9805585at2"/>
<dbReference type="EMBL" id="RRUE01000001">
    <property type="protein sequence ID" value="RRN44798.1"/>
    <property type="molecule type" value="Genomic_DNA"/>
</dbReference>
<proteinExistence type="predicted"/>
<evidence type="ECO:0000313" key="1">
    <source>
        <dbReference type="EMBL" id="RRN44798.1"/>
    </source>
</evidence>
<keyword evidence="2" id="KW-1185">Reference proteome</keyword>
<name>A0A426FPZ6_9BURK</name>
<evidence type="ECO:0000313" key="2">
    <source>
        <dbReference type="Proteomes" id="UP000270261"/>
    </source>
</evidence>
<dbReference type="RefSeq" id="WP_125094230.1">
    <property type="nucleotide sequence ID" value="NZ_RRUE01000001.1"/>
</dbReference>
<gene>
    <name evidence="1" type="ORF">EHV23_00420</name>
</gene>
<dbReference type="Proteomes" id="UP000270261">
    <property type="component" value="Unassembled WGS sequence"/>
</dbReference>
<protein>
    <recommendedName>
        <fullName evidence="3">Methyltransferase domain-containing protein</fullName>
    </recommendedName>
</protein>
<reference evidence="1 2" key="1">
    <citation type="submission" date="2018-11" db="EMBL/GenBank/DDBJ databases">
        <title>Genome sequencing of Lautropia sp. KCOM 2505 (= ChDC F240).</title>
        <authorList>
            <person name="Kook J.-K."/>
            <person name="Park S.-N."/>
            <person name="Lim Y.K."/>
        </authorList>
    </citation>
    <scope>NUCLEOTIDE SEQUENCE [LARGE SCALE GENOMIC DNA]</scope>
    <source>
        <strain evidence="1 2">KCOM 2505</strain>
    </source>
</reference>
<accession>A0A426FPZ6</accession>
<comment type="caution">
    <text evidence="1">The sequence shown here is derived from an EMBL/GenBank/DDBJ whole genome shotgun (WGS) entry which is preliminary data.</text>
</comment>
<evidence type="ECO:0008006" key="3">
    <source>
        <dbReference type="Google" id="ProtNLM"/>
    </source>
</evidence>
<organism evidence="1 2">
    <name type="scientific">Lautropia dentalis</name>
    <dbReference type="NCBI Taxonomy" id="2490857"/>
    <lineage>
        <taxon>Bacteria</taxon>
        <taxon>Pseudomonadati</taxon>
        <taxon>Pseudomonadota</taxon>
        <taxon>Betaproteobacteria</taxon>
        <taxon>Burkholderiales</taxon>
        <taxon>Burkholderiaceae</taxon>
        <taxon>Lautropia</taxon>
    </lineage>
</organism>